<feature type="region of interest" description="Disordered" evidence="1">
    <location>
        <begin position="349"/>
        <end position="459"/>
    </location>
</feature>
<feature type="region of interest" description="Disordered" evidence="1">
    <location>
        <begin position="1"/>
        <end position="196"/>
    </location>
</feature>
<reference evidence="2 3" key="1">
    <citation type="journal article" date="2019" name="Nat. Ecol. Evol.">
        <title>Megaphylogeny resolves global patterns of mushroom evolution.</title>
        <authorList>
            <person name="Varga T."/>
            <person name="Krizsan K."/>
            <person name="Foldi C."/>
            <person name="Dima B."/>
            <person name="Sanchez-Garcia M."/>
            <person name="Sanchez-Ramirez S."/>
            <person name="Szollosi G.J."/>
            <person name="Szarkandi J.G."/>
            <person name="Papp V."/>
            <person name="Albert L."/>
            <person name="Andreopoulos W."/>
            <person name="Angelini C."/>
            <person name="Antonin V."/>
            <person name="Barry K.W."/>
            <person name="Bougher N.L."/>
            <person name="Buchanan P."/>
            <person name="Buyck B."/>
            <person name="Bense V."/>
            <person name="Catcheside P."/>
            <person name="Chovatia M."/>
            <person name="Cooper J."/>
            <person name="Damon W."/>
            <person name="Desjardin D."/>
            <person name="Finy P."/>
            <person name="Geml J."/>
            <person name="Haridas S."/>
            <person name="Hughes K."/>
            <person name="Justo A."/>
            <person name="Karasinski D."/>
            <person name="Kautmanova I."/>
            <person name="Kiss B."/>
            <person name="Kocsube S."/>
            <person name="Kotiranta H."/>
            <person name="LaButti K.M."/>
            <person name="Lechner B.E."/>
            <person name="Liimatainen K."/>
            <person name="Lipzen A."/>
            <person name="Lukacs Z."/>
            <person name="Mihaltcheva S."/>
            <person name="Morgado L.N."/>
            <person name="Niskanen T."/>
            <person name="Noordeloos M.E."/>
            <person name="Ohm R.A."/>
            <person name="Ortiz-Santana B."/>
            <person name="Ovrebo C."/>
            <person name="Racz N."/>
            <person name="Riley R."/>
            <person name="Savchenko A."/>
            <person name="Shiryaev A."/>
            <person name="Soop K."/>
            <person name="Spirin V."/>
            <person name="Szebenyi C."/>
            <person name="Tomsovsky M."/>
            <person name="Tulloss R.E."/>
            <person name="Uehling J."/>
            <person name="Grigoriev I.V."/>
            <person name="Vagvolgyi C."/>
            <person name="Papp T."/>
            <person name="Martin F.M."/>
            <person name="Miettinen O."/>
            <person name="Hibbett D.S."/>
            <person name="Nagy L.G."/>
        </authorList>
    </citation>
    <scope>NUCLEOTIDE SEQUENCE [LARGE SCALE GENOMIC DNA]</scope>
    <source>
        <strain evidence="2 3">CBS 166.37</strain>
    </source>
</reference>
<feature type="compositionally biased region" description="Basic and acidic residues" evidence="1">
    <location>
        <begin position="58"/>
        <end position="78"/>
    </location>
</feature>
<feature type="region of interest" description="Disordered" evidence="1">
    <location>
        <begin position="477"/>
        <end position="602"/>
    </location>
</feature>
<feature type="compositionally biased region" description="Polar residues" evidence="1">
    <location>
        <begin position="584"/>
        <end position="602"/>
    </location>
</feature>
<protein>
    <submittedName>
        <fullName evidence="2">Uncharacterized protein</fullName>
    </submittedName>
</protein>
<dbReference type="AlphaFoldDB" id="A0A5C3MCK7"/>
<feature type="compositionally biased region" description="Polar residues" evidence="1">
    <location>
        <begin position="481"/>
        <end position="505"/>
    </location>
</feature>
<dbReference type="OrthoDB" id="3267789at2759"/>
<feature type="compositionally biased region" description="Polar residues" evidence="1">
    <location>
        <begin position="351"/>
        <end position="365"/>
    </location>
</feature>
<feature type="compositionally biased region" description="Polar residues" evidence="1">
    <location>
        <begin position="551"/>
        <end position="561"/>
    </location>
</feature>
<feature type="compositionally biased region" description="Basic residues" evidence="1">
    <location>
        <begin position="40"/>
        <end position="50"/>
    </location>
</feature>
<proteinExistence type="predicted"/>
<feature type="compositionally biased region" description="Low complexity" evidence="1">
    <location>
        <begin position="90"/>
        <end position="107"/>
    </location>
</feature>
<gene>
    <name evidence="2" type="ORF">BDQ12DRAFT_674475</name>
</gene>
<dbReference type="STRING" id="68775.A0A5C3MCK7"/>
<sequence>MAAPPSSQGISSGASPGPTVSRWGRNGEPGSAFSGLSRGGRGRGAPRGRGGRGSATAREPKAGGDARSDKADPPREKPSSASTAKPSVLSATTSTTEKNSSNSSNPSRPKPPSRRASRVIPVIAPPANSSSETHSPTTPRPQNRRRRSQAGKAALPQIKPPAPDDNLLRPNRPRLGPVPHSAPVKDTPPHLANPPFDIRNNIDALVERVRAVAMDHRPSTPGSHIDWAGDDDDSLPDLDDWGVTTATHTTETSADDMISPIIVDGLKPLPELNIKPAASSQGMDELLPIPSTMVRDQSVSPTPNSNVTPTLVPPIVKEKEVISSYAIPGSEASPEVVDGLTSVRDKPIMESKSNPQAASFTQKSLHPSLPMKPVTAASAHHKPRPGATAMRSPATPKTTLPKEKQVDLTQTNPENIKAVQNGPASEEEPANDHPANGAESEEGIAKSIHAPAKVGKDELLKDEHARVGLSASIHAPAPISDSLSVPNQLPSYSSAPTGPRNSAFTHSRAHTVGRPPSFPRVSPVEHGSRFSRSGHSTPRGGFNGGVHARTHSTPPTGTALSNHRIHTSRPVITGDAISRLARTIGNTSTSPPKPTAITTSND</sequence>
<keyword evidence="3" id="KW-1185">Reference proteome</keyword>
<dbReference type="Proteomes" id="UP000308652">
    <property type="component" value="Unassembled WGS sequence"/>
</dbReference>
<name>A0A5C3MCK7_9AGAR</name>
<dbReference type="EMBL" id="ML213591">
    <property type="protein sequence ID" value="TFK43144.1"/>
    <property type="molecule type" value="Genomic_DNA"/>
</dbReference>
<organism evidence="2 3">
    <name type="scientific">Crucibulum laeve</name>
    <dbReference type="NCBI Taxonomy" id="68775"/>
    <lineage>
        <taxon>Eukaryota</taxon>
        <taxon>Fungi</taxon>
        <taxon>Dikarya</taxon>
        <taxon>Basidiomycota</taxon>
        <taxon>Agaricomycotina</taxon>
        <taxon>Agaricomycetes</taxon>
        <taxon>Agaricomycetidae</taxon>
        <taxon>Agaricales</taxon>
        <taxon>Agaricineae</taxon>
        <taxon>Nidulariaceae</taxon>
        <taxon>Crucibulum</taxon>
    </lineage>
</organism>
<feature type="compositionally biased region" description="Polar residues" evidence="1">
    <location>
        <begin position="1"/>
        <end position="14"/>
    </location>
</feature>
<evidence type="ECO:0000313" key="3">
    <source>
        <dbReference type="Proteomes" id="UP000308652"/>
    </source>
</evidence>
<accession>A0A5C3MCK7</accession>
<evidence type="ECO:0000256" key="1">
    <source>
        <dbReference type="SAM" id="MobiDB-lite"/>
    </source>
</evidence>
<evidence type="ECO:0000313" key="2">
    <source>
        <dbReference type="EMBL" id="TFK43144.1"/>
    </source>
</evidence>